<dbReference type="OrthoDB" id="9103245at2"/>
<keyword evidence="1" id="KW-0472">Membrane</keyword>
<dbReference type="GO" id="GO:0004175">
    <property type="term" value="F:endopeptidase activity"/>
    <property type="evidence" value="ECO:0007669"/>
    <property type="project" value="UniProtKB-ARBA"/>
</dbReference>
<keyword evidence="4" id="KW-1185">Reference proteome</keyword>
<keyword evidence="1" id="KW-0812">Transmembrane</keyword>
<sequence length="162" mass="17277">MTPRQHSLSLKARANALAPLPLMAVALLLTYATVIPASLVALVDPHFAAGGPQLEKKGIAAMLLVGVIVAPLVETALTQWACIRLLRRFGCRAGVAMFASAALFGIAHTYSLFYMLMMAWVGLVLAAVFVIEDERGGRPFVLTASVHAMHNGIAALYFIFVA</sequence>
<dbReference type="InterPro" id="IPR003675">
    <property type="entry name" value="Rce1/LyrA-like_dom"/>
</dbReference>
<dbReference type="EMBL" id="FOAJ01000004">
    <property type="protein sequence ID" value="SEK96137.1"/>
    <property type="molecule type" value="Genomic_DNA"/>
</dbReference>
<dbReference type="Pfam" id="PF02517">
    <property type="entry name" value="Rce1-like"/>
    <property type="match status" value="1"/>
</dbReference>
<feature type="domain" description="CAAX prenyl protease 2/Lysostaphin resistance protein A-like" evidence="2">
    <location>
        <begin position="59"/>
        <end position="152"/>
    </location>
</feature>
<evidence type="ECO:0000313" key="4">
    <source>
        <dbReference type="Proteomes" id="UP000199120"/>
    </source>
</evidence>
<proteinExistence type="predicted"/>
<evidence type="ECO:0000259" key="2">
    <source>
        <dbReference type="Pfam" id="PF02517"/>
    </source>
</evidence>
<dbReference type="GO" id="GO:0080120">
    <property type="term" value="P:CAAX-box protein maturation"/>
    <property type="evidence" value="ECO:0007669"/>
    <property type="project" value="UniProtKB-ARBA"/>
</dbReference>
<feature type="transmembrane region" description="Helical" evidence="1">
    <location>
        <begin position="20"/>
        <end position="39"/>
    </location>
</feature>
<feature type="transmembrane region" description="Helical" evidence="1">
    <location>
        <begin position="112"/>
        <end position="131"/>
    </location>
</feature>
<organism evidence="3 4">
    <name type="scientific">Paraburkholderia caballeronis</name>
    <dbReference type="NCBI Taxonomy" id="416943"/>
    <lineage>
        <taxon>Bacteria</taxon>
        <taxon>Pseudomonadati</taxon>
        <taxon>Pseudomonadota</taxon>
        <taxon>Betaproteobacteria</taxon>
        <taxon>Burkholderiales</taxon>
        <taxon>Burkholderiaceae</taxon>
        <taxon>Paraburkholderia</taxon>
    </lineage>
</organism>
<protein>
    <recommendedName>
        <fullName evidence="2">CAAX prenyl protease 2/Lysostaphin resistance protein A-like domain-containing protein</fullName>
    </recommendedName>
</protein>
<reference evidence="4" key="1">
    <citation type="submission" date="2016-10" db="EMBL/GenBank/DDBJ databases">
        <authorList>
            <person name="Varghese N."/>
            <person name="Submissions S."/>
        </authorList>
    </citation>
    <scope>NUCLEOTIDE SEQUENCE [LARGE SCALE GENOMIC DNA]</scope>
    <source>
        <strain evidence="4">LMG 26416</strain>
    </source>
</reference>
<dbReference type="Proteomes" id="UP000199120">
    <property type="component" value="Unassembled WGS sequence"/>
</dbReference>
<feature type="transmembrane region" description="Helical" evidence="1">
    <location>
        <begin position="59"/>
        <end position="77"/>
    </location>
</feature>
<keyword evidence="1" id="KW-1133">Transmembrane helix</keyword>
<evidence type="ECO:0000313" key="3">
    <source>
        <dbReference type="EMBL" id="SEK96137.1"/>
    </source>
</evidence>
<dbReference type="AlphaFoldDB" id="A0A1H7LCT9"/>
<evidence type="ECO:0000256" key="1">
    <source>
        <dbReference type="SAM" id="Phobius"/>
    </source>
</evidence>
<feature type="transmembrane region" description="Helical" evidence="1">
    <location>
        <begin position="89"/>
        <end position="106"/>
    </location>
</feature>
<name>A0A1H7LCT9_9BURK</name>
<accession>A0A1H7LCT9</accession>
<feature type="transmembrane region" description="Helical" evidence="1">
    <location>
        <begin position="140"/>
        <end position="160"/>
    </location>
</feature>
<gene>
    <name evidence="3" type="ORF">SAMN05192542_104275</name>
</gene>
<dbReference type="RefSeq" id="WP_090547891.1">
    <property type="nucleotide sequence ID" value="NZ_FNSR01000002.1"/>
</dbReference>